<dbReference type="RefSeq" id="WP_214395738.1">
    <property type="nucleotide sequence ID" value="NZ_JAHBOL010000027.1"/>
</dbReference>
<proteinExistence type="inferred from homology"/>
<organism evidence="6 7">
    <name type="scientific">Mycolicibacterium goodii</name>
    <name type="common">Mycobacterium goodii</name>
    <dbReference type="NCBI Taxonomy" id="134601"/>
    <lineage>
        <taxon>Bacteria</taxon>
        <taxon>Bacillati</taxon>
        <taxon>Actinomycetota</taxon>
        <taxon>Actinomycetes</taxon>
        <taxon>Mycobacteriales</taxon>
        <taxon>Mycobacteriaceae</taxon>
        <taxon>Mycolicibacterium</taxon>
    </lineage>
</organism>
<dbReference type="Pfam" id="PF00171">
    <property type="entry name" value="Aldedh"/>
    <property type="match status" value="1"/>
</dbReference>
<evidence type="ECO:0000256" key="3">
    <source>
        <dbReference type="PROSITE-ProRule" id="PRU10007"/>
    </source>
</evidence>
<dbReference type="InterPro" id="IPR016163">
    <property type="entry name" value="Ald_DH_C"/>
</dbReference>
<keyword evidence="7" id="KW-1185">Reference proteome</keyword>
<evidence type="ECO:0000313" key="6">
    <source>
        <dbReference type="EMBL" id="MBU8826310.1"/>
    </source>
</evidence>
<dbReference type="PANTHER" id="PTHR42804">
    <property type="entry name" value="ALDEHYDE DEHYDROGENASE"/>
    <property type="match status" value="1"/>
</dbReference>
<evidence type="ECO:0000256" key="1">
    <source>
        <dbReference type="ARBA" id="ARBA00009986"/>
    </source>
</evidence>
<feature type="active site" evidence="3">
    <location>
        <position position="289"/>
    </location>
</feature>
<name>A0ABS6HXR6_MYCGD</name>
<reference evidence="6 7" key="1">
    <citation type="submission" date="2021-05" db="EMBL/GenBank/DDBJ databases">
        <title>Draft Genome Sequences of Clinical Respiratory Isolates of Mycobacterium goodii Recovered in Ireland.</title>
        <authorList>
            <person name="Flanagan P.R."/>
            <person name="Mok S."/>
            <person name="Roycroft E."/>
            <person name="Rogers T.R."/>
            <person name="Fitzgibbon M."/>
        </authorList>
    </citation>
    <scope>NUCLEOTIDE SEQUENCE [LARGE SCALE GENOMIC DNA]</scope>
    <source>
        <strain evidence="6 7">14IE55</strain>
    </source>
</reference>
<evidence type="ECO:0000259" key="5">
    <source>
        <dbReference type="Pfam" id="PF00171"/>
    </source>
</evidence>
<sequence length="517" mass="55530">MTTSIDLTELKRVLRGLWGAQDPDDSTLAILKRGVRGEEAMLIDGELVTASDGSTFDNVNPATGQVIGTVADASAADVDRAIGAARRTFDESNWPYDAELRRHCLLQLHKAMVESADLFRATAVTEIGVAVRTSNTFHSDWPISSIPYWADMATNFEYEQTMPERPWAAGTRHLIRHEPIGVVAAITPWNFPLQTAMTKILPALAAGATVILKPAFQTPWHATLLAKLIAEKTDFPAGAINIVTPSDNAVAERLALDPRVDLVHFTGSTAVGKRLMGDASKRVARVALELGGKSANILLEDADFARIVPQAAGVVCMNAGQGCVLPTRLLVPRSRYDEAKELARITFENVPFGDPTDPDVIQGPQISELQEDRVLDLIAQGVADGATLLTGGGKADGFDSGFYVQPTLFADVEPESTIAQREIFGPVLAMIPYDTVDHAIHIANSTSYGLAGYVWGDEDSAVAVARRIRSGMVAVNGGFFYGHDIPSGGYKESGLGRESGVEGFQEFMETKVIAIAV</sequence>
<accession>A0ABS6HXR6</accession>
<evidence type="ECO:0000313" key="7">
    <source>
        <dbReference type="Proteomes" id="UP000696413"/>
    </source>
</evidence>
<evidence type="ECO:0000256" key="4">
    <source>
        <dbReference type="RuleBase" id="RU003345"/>
    </source>
</evidence>
<dbReference type="Proteomes" id="UP000696413">
    <property type="component" value="Unassembled WGS sequence"/>
</dbReference>
<dbReference type="Gene3D" id="3.40.605.10">
    <property type="entry name" value="Aldehyde Dehydrogenase, Chain A, domain 1"/>
    <property type="match status" value="1"/>
</dbReference>
<dbReference type="EMBL" id="JAHBOM010000024">
    <property type="protein sequence ID" value="MBU8826310.1"/>
    <property type="molecule type" value="Genomic_DNA"/>
</dbReference>
<dbReference type="CDD" id="cd07089">
    <property type="entry name" value="ALDH_CddD-AldA-like"/>
    <property type="match status" value="1"/>
</dbReference>
<protein>
    <submittedName>
        <fullName evidence="6">Aldehyde dehydrogenase family protein</fullName>
    </submittedName>
</protein>
<comment type="caution">
    <text evidence="6">The sequence shown here is derived from an EMBL/GenBank/DDBJ whole genome shotgun (WGS) entry which is preliminary data.</text>
</comment>
<dbReference type="PROSITE" id="PS00687">
    <property type="entry name" value="ALDEHYDE_DEHYDR_GLU"/>
    <property type="match status" value="1"/>
</dbReference>
<dbReference type="InterPro" id="IPR016161">
    <property type="entry name" value="Ald_DH/histidinol_DH"/>
</dbReference>
<dbReference type="PANTHER" id="PTHR42804:SF1">
    <property type="entry name" value="ALDEHYDE DEHYDROGENASE-RELATED"/>
    <property type="match status" value="1"/>
</dbReference>
<dbReference type="InterPro" id="IPR015590">
    <property type="entry name" value="Aldehyde_DH_dom"/>
</dbReference>
<keyword evidence="2 4" id="KW-0560">Oxidoreductase</keyword>
<dbReference type="Gene3D" id="3.40.309.10">
    <property type="entry name" value="Aldehyde Dehydrogenase, Chain A, domain 2"/>
    <property type="match status" value="1"/>
</dbReference>
<gene>
    <name evidence="6" type="ORF">KL859_25975</name>
</gene>
<evidence type="ECO:0000256" key="2">
    <source>
        <dbReference type="ARBA" id="ARBA00023002"/>
    </source>
</evidence>
<comment type="similarity">
    <text evidence="1 4">Belongs to the aldehyde dehydrogenase family.</text>
</comment>
<dbReference type="SUPFAM" id="SSF53720">
    <property type="entry name" value="ALDH-like"/>
    <property type="match status" value="1"/>
</dbReference>
<dbReference type="InterPro" id="IPR029510">
    <property type="entry name" value="Ald_DH_CS_GLU"/>
</dbReference>
<feature type="domain" description="Aldehyde dehydrogenase" evidence="5">
    <location>
        <begin position="50"/>
        <end position="513"/>
    </location>
</feature>
<dbReference type="InterPro" id="IPR016162">
    <property type="entry name" value="Ald_DH_N"/>
</dbReference>